<accession>A0A2R8BZ83</accession>
<name>A0A2R8BZ83_9RHOB</name>
<sequence>MAEENPYIGDDGEVRDLDEHFFREAKRGRPPMHPDQRKKRVNLMLAPDVVAALDREKNKSEAVNEALRTYLGL</sequence>
<dbReference type="Proteomes" id="UP000244912">
    <property type="component" value="Unassembled WGS sequence"/>
</dbReference>
<evidence type="ECO:0000313" key="1">
    <source>
        <dbReference type="EMBL" id="SPJ25454.1"/>
    </source>
</evidence>
<organism evidence="1 2">
    <name type="scientific">Palleronia abyssalis</name>
    <dbReference type="NCBI Taxonomy" id="1501240"/>
    <lineage>
        <taxon>Bacteria</taxon>
        <taxon>Pseudomonadati</taxon>
        <taxon>Pseudomonadota</taxon>
        <taxon>Alphaproteobacteria</taxon>
        <taxon>Rhodobacterales</taxon>
        <taxon>Roseobacteraceae</taxon>
        <taxon>Palleronia</taxon>
    </lineage>
</organism>
<gene>
    <name evidence="1" type="ORF">PAA8504_03305</name>
</gene>
<dbReference type="EMBL" id="ONZF01000009">
    <property type="protein sequence ID" value="SPJ25454.1"/>
    <property type="molecule type" value="Genomic_DNA"/>
</dbReference>
<dbReference type="OrthoDB" id="361944at2"/>
<proteinExistence type="predicted"/>
<keyword evidence="2" id="KW-1185">Reference proteome</keyword>
<protein>
    <submittedName>
        <fullName evidence="1">Uncharacterized protein</fullName>
    </submittedName>
</protein>
<dbReference type="RefSeq" id="WP_108895260.1">
    <property type="nucleotide sequence ID" value="NZ_ONZF01000009.1"/>
</dbReference>
<reference evidence="1 2" key="1">
    <citation type="submission" date="2018-03" db="EMBL/GenBank/DDBJ databases">
        <authorList>
            <person name="Keele B.F."/>
        </authorList>
    </citation>
    <scope>NUCLEOTIDE SEQUENCE [LARGE SCALE GENOMIC DNA]</scope>
    <source>
        <strain evidence="1 2">CECT 8504</strain>
    </source>
</reference>
<evidence type="ECO:0000313" key="2">
    <source>
        <dbReference type="Proteomes" id="UP000244912"/>
    </source>
</evidence>
<dbReference type="AlphaFoldDB" id="A0A2R8BZ83"/>